<dbReference type="Proteomes" id="UP000288227">
    <property type="component" value="Unassembled WGS sequence"/>
</dbReference>
<gene>
    <name evidence="2" type="ORF">SanaruYs_14700</name>
</gene>
<protein>
    <submittedName>
        <fullName evidence="2">Uncharacterized protein</fullName>
    </submittedName>
</protein>
<keyword evidence="1" id="KW-0732">Signal</keyword>
<dbReference type="OrthoDB" id="1370168at2"/>
<evidence type="ECO:0000256" key="1">
    <source>
        <dbReference type="SAM" id="SignalP"/>
    </source>
</evidence>
<sequence>MKRILVVLIVLFPLVAKAQKIATTFKDAVENKGLSIEKLDGDYQSALHDDSTKAAFKGQEKEFYDAYISLLRDLGTHLKENNFKWGKKTRCFNRIYINKDGGIDYFLFNFKPEEVSSEKEMEFRQHLESFIQTYKFPLSNKVNFAQCSPVTYLDE</sequence>
<feature type="chain" id="PRO_5019501120" evidence="1">
    <location>
        <begin position="19"/>
        <end position="155"/>
    </location>
</feature>
<accession>A0A401U8P1</accession>
<name>A0A401U8P1_9BACT</name>
<dbReference type="RefSeq" id="WP_127121882.1">
    <property type="nucleotide sequence ID" value="NZ_BHXQ01000002.1"/>
</dbReference>
<comment type="caution">
    <text evidence="2">The sequence shown here is derived from an EMBL/GenBank/DDBJ whole genome shotgun (WGS) entry which is preliminary data.</text>
</comment>
<evidence type="ECO:0000313" key="2">
    <source>
        <dbReference type="EMBL" id="GCC51249.1"/>
    </source>
</evidence>
<proteinExistence type="predicted"/>
<dbReference type="AlphaFoldDB" id="A0A401U8P1"/>
<organism evidence="2 3">
    <name type="scientific">Chryseotalea sanaruensis</name>
    <dbReference type="NCBI Taxonomy" id="2482724"/>
    <lineage>
        <taxon>Bacteria</taxon>
        <taxon>Pseudomonadati</taxon>
        <taxon>Bacteroidota</taxon>
        <taxon>Cytophagia</taxon>
        <taxon>Cytophagales</taxon>
        <taxon>Chryseotaleaceae</taxon>
        <taxon>Chryseotalea</taxon>
    </lineage>
</organism>
<evidence type="ECO:0000313" key="3">
    <source>
        <dbReference type="Proteomes" id="UP000288227"/>
    </source>
</evidence>
<feature type="signal peptide" evidence="1">
    <location>
        <begin position="1"/>
        <end position="18"/>
    </location>
</feature>
<dbReference type="EMBL" id="BHXQ01000002">
    <property type="protein sequence ID" value="GCC51249.1"/>
    <property type="molecule type" value="Genomic_DNA"/>
</dbReference>
<reference evidence="2 3" key="1">
    <citation type="submission" date="2018-11" db="EMBL/GenBank/DDBJ databases">
        <title>Chryseotalea sanarue gen. nov., sp., nov., a member of the family Cytophagaceae, isolated from a brackish lake in Hamamatsu Japan.</title>
        <authorList>
            <person name="Maejima Y."/>
            <person name="Iino T."/>
            <person name="Muraguchi Y."/>
            <person name="Fukuda K."/>
            <person name="Ohkuma M."/>
            <person name="Moriuchi R."/>
            <person name="Dohra H."/>
            <person name="Kimbara K."/>
            <person name="Shintani M."/>
        </authorList>
    </citation>
    <scope>NUCLEOTIDE SEQUENCE [LARGE SCALE GENOMIC DNA]</scope>
    <source>
        <strain evidence="2 3">Ys</strain>
    </source>
</reference>
<keyword evidence="3" id="KW-1185">Reference proteome</keyword>